<evidence type="ECO:0000256" key="3">
    <source>
        <dbReference type="ARBA" id="ARBA00023110"/>
    </source>
</evidence>
<dbReference type="InterPro" id="IPR001179">
    <property type="entry name" value="PPIase_FKBP_dom"/>
</dbReference>
<evidence type="ECO:0000256" key="2">
    <source>
        <dbReference type="ARBA" id="ARBA00006577"/>
    </source>
</evidence>
<evidence type="ECO:0000256" key="1">
    <source>
        <dbReference type="ARBA" id="ARBA00000971"/>
    </source>
</evidence>
<evidence type="ECO:0000256" key="6">
    <source>
        <dbReference type="RuleBase" id="RU003915"/>
    </source>
</evidence>
<dbReference type="GO" id="GO:0003755">
    <property type="term" value="F:peptidyl-prolyl cis-trans isomerase activity"/>
    <property type="evidence" value="ECO:0007669"/>
    <property type="project" value="UniProtKB-UniRule"/>
</dbReference>
<accession>A0A5N1IMK3</accession>
<reference evidence="9 10" key="1">
    <citation type="submission" date="2019-09" db="EMBL/GenBank/DDBJ databases">
        <title>Genome sequence of Adhaeribacter sp. M2.</title>
        <authorList>
            <person name="Srinivasan S."/>
        </authorList>
    </citation>
    <scope>NUCLEOTIDE SEQUENCE [LARGE SCALE GENOMIC DNA]</scope>
    <source>
        <strain evidence="9 10">M2</strain>
    </source>
</reference>
<evidence type="ECO:0000256" key="5">
    <source>
        <dbReference type="PROSITE-ProRule" id="PRU00277"/>
    </source>
</evidence>
<name>A0A5N1IMK3_9BACT</name>
<feature type="signal peptide" evidence="7">
    <location>
        <begin position="1"/>
        <end position="18"/>
    </location>
</feature>
<feature type="chain" id="PRO_5024978746" description="Peptidyl-prolyl cis-trans isomerase" evidence="7">
    <location>
        <begin position="19"/>
        <end position="149"/>
    </location>
</feature>
<gene>
    <name evidence="9" type="ORF">F0P94_15040</name>
</gene>
<dbReference type="PANTHER" id="PTHR43811">
    <property type="entry name" value="FKBP-TYPE PEPTIDYL-PROLYL CIS-TRANS ISOMERASE FKPA"/>
    <property type="match status" value="1"/>
</dbReference>
<comment type="catalytic activity">
    <reaction evidence="1 5 6">
        <text>[protein]-peptidylproline (omega=180) = [protein]-peptidylproline (omega=0)</text>
        <dbReference type="Rhea" id="RHEA:16237"/>
        <dbReference type="Rhea" id="RHEA-COMP:10747"/>
        <dbReference type="Rhea" id="RHEA-COMP:10748"/>
        <dbReference type="ChEBI" id="CHEBI:83833"/>
        <dbReference type="ChEBI" id="CHEBI:83834"/>
        <dbReference type="EC" id="5.2.1.8"/>
    </reaction>
</comment>
<protein>
    <recommendedName>
        <fullName evidence="6">Peptidyl-prolyl cis-trans isomerase</fullName>
        <ecNumber evidence="6">5.2.1.8</ecNumber>
    </recommendedName>
</protein>
<dbReference type="Proteomes" id="UP000326570">
    <property type="component" value="Unassembled WGS sequence"/>
</dbReference>
<keyword evidence="10" id="KW-1185">Reference proteome</keyword>
<sequence>MRLLLFLAFVLPVFTLQAQNDTVSTASGLKYFYLAKGKGPTATPGAKVSVHYTGRFLDEKVFDSSEGEAPIKLKAGTGQVIKGWDEMLLLMRAGDEVEVIIPATLAYGSRGVPDPGQPSGYRIPPGSTLKFRMKLVEVTEAKKKFNREL</sequence>
<evidence type="ECO:0000313" key="9">
    <source>
        <dbReference type="EMBL" id="KAA9331201.1"/>
    </source>
</evidence>
<dbReference type="EC" id="5.2.1.8" evidence="6"/>
<organism evidence="9 10">
    <name type="scientific">Adhaeribacter soli</name>
    <dbReference type="NCBI Taxonomy" id="2607655"/>
    <lineage>
        <taxon>Bacteria</taxon>
        <taxon>Pseudomonadati</taxon>
        <taxon>Bacteroidota</taxon>
        <taxon>Cytophagia</taxon>
        <taxon>Cytophagales</taxon>
        <taxon>Hymenobacteraceae</taxon>
        <taxon>Adhaeribacter</taxon>
    </lineage>
</organism>
<evidence type="ECO:0000259" key="8">
    <source>
        <dbReference type="PROSITE" id="PS50059"/>
    </source>
</evidence>
<proteinExistence type="inferred from homology"/>
<comment type="similarity">
    <text evidence="2 6">Belongs to the FKBP-type PPIase family.</text>
</comment>
<dbReference type="PROSITE" id="PS50059">
    <property type="entry name" value="FKBP_PPIASE"/>
    <property type="match status" value="1"/>
</dbReference>
<dbReference type="InterPro" id="IPR046357">
    <property type="entry name" value="PPIase_dom_sf"/>
</dbReference>
<dbReference type="SUPFAM" id="SSF54534">
    <property type="entry name" value="FKBP-like"/>
    <property type="match status" value="1"/>
</dbReference>
<keyword evidence="3 5" id="KW-0697">Rotamase</keyword>
<evidence type="ECO:0000256" key="4">
    <source>
        <dbReference type="ARBA" id="ARBA00023235"/>
    </source>
</evidence>
<dbReference type="RefSeq" id="WP_150904724.1">
    <property type="nucleotide sequence ID" value="NZ_VTWT01000008.1"/>
</dbReference>
<feature type="domain" description="PPIase FKBP-type" evidence="8">
    <location>
        <begin position="45"/>
        <end position="139"/>
    </location>
</feature>
<dbReference type="EMBL" id="VTWT01000008">
    <property type="protein sequence ID" value="KAA9331201.1"/>
    <property type="molecule type" value="Genomic_DNA"/>
</dbReference>
<keyword evidence="7" id="KW-0732">Signal</keyword>
<keyword evidence="4 5" id="KW-0413">Isomerase</keyword>
<comment type="caution">
    <text evidence="9">The sequence shown here is derived from an EMBL/GenBank/DDBJ whole genome shotgun (WGS) entry which is preliminary data.</text>
</comment>
<evidence type="ECO:0000256" key="7">
    <source>
        <dbReference type="SAM" id="SignalP"/>
    </source>
</evidence>
<dbReference type="PANTHER" id="PTHR43811:SF19">
    <property type="entry name" value="39 KDA FK506-BINDING NUCLEAR PROTEIN"/>
    <property type="match status" value="1"/>
</dbReference>
<dbReference type="Pfam" id="PF00254">
    <property type="entry name" value="FKBP_C"/>
    <property type="match status" value="1"/>
</dbReference>
<dbReference type="AlphaFoldDB" id="A0A5N1IMK3"/>
<dbReference type="Gene3D" id="3.10.50.40">
    <property type="match status" value="1"/>
</dbReference>
<evidence type="ECO:0000313" key="10">
    <source>
        <dbReference type="Proteomes" id="UP000326570"/>
    </source>
</evidence>